<feature type="transmembrane region" description="Helical" evidence="1">
    <location>
        <begin position="734"/>
        <end position="756"/>
    </location>
</feature>
<feature type="transmembrane region" description="Helical" evidence="1">
    <location>
        <begin position="21"/>
        <end position="46"/>
    </location>
</feature>
<feature type="transmembrane region" description="Helical" evidence="1">
    <location>
        <begin position="244"/>
        <end position="265"/>
    </location>
</feature>
<proteinExistence type="predicted"/>
<evidence type="ECO:0000313" key="3">
    <source>
        <dbReference type="Proteomes" id="UP001321542"/>
    </source>
</evidence>
<protein>
    <recommendedName>
        <fullName evidence="4">ABC transporter permease</fullName>
    </recommendedName>
</protein>
<keyword evidence="1" id="KW-1133">Transmembrane helix</keyword>
<keyword evidence="1" id="KW-0472">Membrane</keyword>
<feature type="transmembrane region" description="Helical" evidence="1">
    <location>
        <begin position="365"/>
        <end position="385"/>
    </location>
</feature>
<evidence type="ECO:0008006" key="4">
    <source>
        <dbReference type="Google" id="ProtNLM"/>
    </source>
</evidence>
<feature type="transmembrane region" description="Helical" evidence="1">
    <location>
        <begin position="644"/>
        <end position="663"/>
    </location>
</feature>
<dbReference type="RefSeq" id="WP_286256774.1">
    <property type="nucleotide sequence ID" value="NZ_AP018448.1"/>
</dbReference>
<evidence type="ECO:0000256" key="1">
    <source>
        <dbReference type="SAM" id="Phobius"/>
    </source>
</evidence>
<feature type="transmembrane region" description="Helical" evidence="1">
    <location>
        <begin position="194"/>
        <end position="215"/>
    </location>
</feature>
<reference evidence="2 3" key="2">
    <citation type="journal article" date="2023" name="ChemBioChem">
        <title>Acyltransferase Domain Exchange between Two Independent Type I Polyketide Synthases in the Same Producer Strain of Macrolide Antibiotics.</title>
        <authorList>
            <person name="Kudo F."/>
            <person name="Kishikawa K."/>
            <person name="Tsuboi K."/>
            <person name="Kido T."/>
            <person name="Usui T."/>
            <person name="Hashimoto J."/>
            <person name="Shin-Ya K."/>
            <person name="Miyanaga A."/>
            <person name="Eguchi T."/>
        </authorList>
    </citation>
    <scope>NUCLEOTIDE SEQUENCE [LARGE SCALE GENOMIC DNA]</scope>
    <source>
        <strain evidence="2 3">A-8890</strain>
    </source>
</reference>
<feature type="transmembrane region" description="Helical" evidence="1">
    <location>
        <begin position="332"/>
        <end position="353"/>
    </location>
</feature>
<dbReference type="EMBL" id="AP018448">
    <property type="protein sequence ID" value="BBC36524.1"/>
    <property type="molecule type" value="Genomic_DNA"/>
</dbReference>
<organism evidence="2 3">
    <name type="scientific">Streptomyces graminofaciens</name>
    <dbReference type="NCBI Taxonomy" id="68212"/>
    <lineage>
        <taxon>Bacteria</taxon>
        <taxon>Bacillati</taxon>
        <taxon>Actinomycetota</taxon>
        <taxon>Actinomycetes</taxon>
        <taxon>Kitasatosporales</taxon>
        <taxon>Streptomycetaceae</taxon>
        <taxon>Streptomyces</taxon>
    </lineage>
</organism>
<dbReference type="Proteomes" id="UP001321542">
    <property type="component" value="Chromosome"/>
</dbReference>
<accession>A0ABM7FJV3</accession>
<sequence>MRELLLGLRLLTGSGRGNRVRFLLMTFGSAIGVCCLAIVLAIPGILEAQDGRKAARQPDCIPDPRRAACVLLKDGSLELTRMGPFGSEPFTRVFLARGADSIEPPPGLAEFPAPGELFVSPRLREVLQREPAMAQLVPGEYKGLITAQGLAHPDELYAYVGVSRDELEAEGDPVAKFGDTHARYPTVEPSALDIVRFTLAGVVLLPLAVFLSVCARLSAASRARRLAALRLLGLSIRGTQRVNAAETVASALLGAGLGLGAYSAVNQLVSRAGLPGFKWYPSDGALSVSTILVCVVGCPVLAWFVGRASARKAAANPLAVRRSAVERPPGKWGLLPLVPGLGIVAGYCVAGATGHAPRNTGLSSILMPLAVVLVGTGLVLMLPVISRSLARMVARSTRSVSLGLAMRRNEVEPGGALRVATGLVVLVFAASLVQGVLIEIDQVAKHTSGVQTYTLSLDDVSDEQQHALETVPGVRAHALSLTSWWKPGVAERPPYIEAVVATCAQVRRMAPELGTCVDRRSARLVNPAEAPMEDSVPGTSFQFRLRNPEGRHQVMTVAVPRREARYDDVSGLSPFRSGTVLLTPSMLPAGFRPEEATLVLLSSSEPDTVRAVLDGIGGVDPTIAVETPGVVVTSLQQITVVKTLLAIGMILGLIIGVAAYLVAATDRAVERKPQVTALALLGARPRTLRAVQVAQVVLPLGVGLVLAVVLGKMAESSYLITGGGAIFWDGAGTPLLLVSALGVVAIAALGALPLVGRRIDPELIRRD</sequence>
<feature type="transmembrane region" description="Helical" evidence="1">
    <location>
        <begin position="693"/>
        <end position="714"/>
    </location>
</feature>
<feature type="transmembrane region" description="Helical" evidence="1">
    <location>
        <begin position="416"/>
        <end position="438"/>
    </location>
</feature>
<evidence type="ECO:0000313" key="2">
    <source>
        <dbReference type="EMBL" id="BBC36524.1"/>
    </source>
</evidence>
<feature type="transmembrane region" description="Helical" evidence="1">
    <location>
        <begin position="285"/>
        <end position="305"/>
    </location>
</feature>
<keyword evidence="3" id="KW-1185">Reference proteome</keyword>
<reference evidence="2 3" key="1">
    <citation type="journal article" date="2010" name="ChemBioChem">
        <title>Cloning and characterization of the biosynthetic gene cluster of 16-membered macrolide antibiotic FD-891: involvement of a dual functional cytochrome P450 monooxygenase catalyzing epoxidation and hydroxylation.</title>
        <authorList>
            <person name="Kudo F."/>
            <person name="Motegi A."/>
            <person name="Mizoue K."/>
            <person name="Eguchi T."/>
        </authorList>
    </citation>
    <scope>NUCLEOTIDE SEQUENCE [LARGE SCALE GENOMIC DNA]</scope>
    <source>
        <strain evidence="2 3">A-8890</strain>
    </source>
</reference>
<name>A0ABM7FJV3_9ACTN</name>
<keyword evidence="1" id="KW-0812">Transmembrane</keyword>
<gene>
    <name evidence="2" type="ORF">SGFS_078180</name>
</gene>